<protein>
    <submittedName>
        <fullName evidence="4">DNA-binding protein</fullName>
    </submittedName>
</protein>
<proteinExistence type="predicted"/>
<evidence type="ECO:0000313" key="5">
    <source>
        <dbReference type="Proteomes" id="UP000307956"/>
    </source>
</evidence>
<keyword evidence="5" id="KW-1185">Reference proteome</keyword>
<comment type="subcellular location">
    <subcellularLocation>
        <location evidence="1">Cell membrane</location>
    </subcellularLocation>
</comment>
<dbReference type="GO" id="GO:0005886">
    <property type="term" value="C:plasma membrane"/>
    <property type="evidence" value="ECO:0007669"/>
    <property type="project" value="UniProtKB-SubCell"/>
</dbReference>
<dbReference type="EMBL" id="SSOD01000003">
    <property type="protein sequence ID" value="THF63323.1"/>
    <property type="molecule type" value="Genomic_DNA"/>
</dbReference>
<reference evidence="4 5" key="1">
    <citation type="submission" date="2019-04" db="EMBL/GenBank/DDBJ databases">
        <title>Azoarcus rhizosphaerae sp. nov. isolated from rhizosphere of Ficus religiosa.</title>
        <authorList>
            <person name="Lin S.-Y."/>
            <person name="Hameed A."/>
            <person name="Hsu Y.-H."/>
            <person name="Young C.-C."/>
        </authorList>
    </citation>
    <scope>NUCLEOTIDE SEQUENCE [LARGE SCALE GENOMIC DNA]</scope>
    <source>
        <strain evidence="4 5">CC-YHH848</strain>
    </source>
</reference>
<dbReference type="SUPFAM" id="SSF50956">
    <property type="entry name" value="Thermostable phytase (3-phytase)"/>
    <property type="match status" value="1"/>
</dbReference>
<keyword evidence="3" id="KW-0472">Membrane</keyword>
<organism evidence="4 5">
    <name type="scientific">Pseudothauera rhizosphaerae</name>
    <dbReference type="NCBI Taxonomy" id="2565932"/>
    <lineage>
        <taxon>Bacteria</taxon>
        <taxon>Pseudomonadati</taxon>
        <taxon>Pseudomonadota</taxon>
        <taxon>Betaproteobacteria</taxon>
        <taxon>Rhodocyclales</taxon>
        <taxon>Zoogloeaceae</taxon>
        <taxon>Pseudothauera</taxon>
    </lineage>
</organism>
<accession>A0A4V6RX63</accession>
<dbReference type="CDD" id="cd09971">
    <property type="entry name" value="SdiA-regulated"/>
    <property type="match status" value="1"/>
</dbReference>
<evidence type="ECO:0000256" key="2">
    <source>
        <dbReference type="ARBA" id="ARBA00022475"/>
    </source>
</evidence>
<sequence>MADRRGWRRWLPAALVLAAALGVLEWRFQPLNLTRHWLQMKAGESRWAAAGIWLPAYSVTIDARVIEGIDGNASGLTFDPVRGSLYTVTNKPPAVFEVSREGKPLRLLPLRGITDPEGIAHVRGDLFVIADERSQQLVLVRIGADATAVDASDAPRLGLAIDLDGNRGFEGVSWDSVRGRLLVVKEKSPLRIYEINGLPEALSGGRLDLQISEWKEPGSSGLFMHDLSSLTLHEPTGHMLLLSDESRLVVEYDAAGTLVSLMPLWPGWHGLAHGIAQAEGVALDDEGALYLLSEPNLFYRFERTTPAAWQPQRAAAGR</sequence>
<gene>
    <name evidence="4" type="ORF">E6O51_04445</name>
</gene>
<comment type="caution">
    <text evidence="4">The sequence shown here is derived from an EMBL/GenBank/DDBJ whole genome shotgun (WGS) entry which is preliminary data.</text>
</comment>
<evidence type="ECO:0000256" key="1">
    <source>
        <dbReference type="ARBA" id="ARBA00004236"/>
    </source>
</evidence>
<dbReference type="Pfam" id="PF06977">
    <property type="entry name" value="SdiA-regulated"/>
    <property type="match status" value="1"/>
</dbReference>
<keyword evidence="2" id="KW-1003">Cell membrane</keyword>
<evidence type="ECO:0000256" key="3">
    <source>
        <dbReference type="ARBA" id="ARBA00023136"/>
    </source>
</evidence>
<dbReference type="OrthoDB" id="6080098at2"/>
<dbReference type="GO" id="GO:0003677">
    <property type="term" value="F:DNA binding"/>
    <property type="evidence" value="ECO:0007669"/>
    <property type="project" value="UniProtKB-KW"/>
</dbReference>
<dbReference type="AlphaFoldDB" id="A0A4V6RX63"/>
<evidence type="ECO:0000313" key="4">
    <source>
        <dbReference type="EMBL" id="THF63323.1"/>
    </source>
</evidence>
<dbReference type="RefSeq" id="WP_136383774.1">
    <property type="nucleotide sequence ID" value="NZ_SSOD01000003.1"/>
</dbReference>
<name>A0A4V6RX63_9RHOO</name>
<keyword evidence="4" id="KW-0238">DNA-binding</keyword>
<dbReference type="Proteomes" id="UP000307956">
    <property type="component" value="Unassembled WGS sequence"/>
</dbReference>
<dbReference type="InterPro" id="IPR009722">
    <property type="entry name" value="YjiK/CarP"/>
</dbReference>